<comment type="caution">
    <text evidence="1">The sequence shown here is derived from an EMBL/GenBank/DDBJ whole genome shotgun (WGS) entry which is preliminary data.</text>
</comment>
<evidence type="ECO:0000313" key="2">
    <source>
        <dbReference type="Proteomes" id="UP001549366"/>
    </source>
</evidence>
<reference evidence="1 2" key="1">
    <citation type="submission" date="2024-06" db="EMBL/GenBank/DDBJ databases">
        <title>Genomic Encyclopedia of Type Strains, Phase V (KMG-V): Genome sequencing to study the core and pangenomes of soil and plant-associated prokaryotes.</title>
        <authorList>
            <person name="Whitman W."/>
        </authorList>
    </citation>
    <scope>NUCLEOTIDE SEQUENCE [LARGE SCALE GENOMIC DNA]</scope>
    <source>
        <strain evidence="1 2">NE40</strain>
    </source>
</reference>
<evidence type="ECO:0000313" key="1">
    <source>
        <dbReference type="EMBL" id="MET4759526.1"/>
    </source>
</evidence>
<dbReference type="RefSeq" id="WP_354011499.1">
    <property type="nucleotide sequence ID" value="NZ_JBEWTA010000002.1"/>
</dbReference>
<proteinExistence type="predicted"/>
<accession>A0ABV2SQD4</accession>
<sequence length="229" mass="26302">MIGREASEKARFKCEEHGYMPFGTLLTDQHDNRLVIDKPVSAISKHNYNELSLKGDNFKPTGLVLYRARDSRFVVITAEAAVHELWSGEFHAAYDVWTASRDEYYKTVIAEFVHCTESNSYAVMLPDDRKVGNIVRTELGEWLFQPEGNPLCDRYLLRAIDKKMSELSGENSDLVRMKEREALYNDVHWAARTLIRYQGIHKERTAAAHKQLKQAVDTLDEHNKANSVV</sequence>
<keyword evidence="2" id="KW-1185">Reference proteome</keyword>
<name>A0ABV2SQD4_9GAMM</name>
<dbReference type="Proteomes" id="UP001549366">
    <property type="component" value="Unassembled WGS sequence"/>
</dbReference>
<organism evidence="1 2">
    <name type="scientific">Endozoicomonas lisbonensis</name>
    <dbReference type="NCBI Taxonomy" id="3120522"/>
    <lineage>
        <taxon>Bacteria</taxon>
        <taxon>Pseudomonadati</taxon>
        <taxon>Pseudomonadota</taxon>
        <taxon>Gammaproteobacteria</taxon>
        <taxon>Oceanospirillales</taxon>
        <taxon>Endozoicomonadaceae</taxon>
        <taxon>Endozoicomonas</taxon>
    </lineage>
</organism>
<protein>
    <submittedName>
        <fullName evidence="1">Uncharacterized protein</fullName>
    </submittedName>
</protein>
<dbReference type="EMBL" id="JBEWTB010000003">
    <property type="protein sequence ID" value="MET4759526.1"/>
    <property type="molecule type" value="Genomic_DNA"/>
</dbReference>
<gene>
    <name evidence="1" type="ORF">V5J35_004845</name>
</gene>